<dbReference type="InterPro" id="IPR029058">
    <property type="entry name" value="AB_hydrolase_fold"/>
</dbReference>
<evidence type="ECO:0000313" key="1">
    <source>
        <dbReference type="EMBL" id="MFD1222441.1"/>
    </source>
</evidence>
<name>A0ABW3UPZ2_9BACL</name>
<proteinExistence type="predicted"/>
<evidence type="ECO:0008006" key="3">
    <source>
        <dbReference type="Google" id="ProtNLM"/>
    </source>
</evidence>
<organism evidence="1 2">
    <name type="scientific">Paenibacillus vulneris</name>
    <dbReference type="NCBI Taxonomy" id="1133364"/>
    <lineage>
        <taxon>Bacteria</taxon>
        <taxon>Bacillati</taxon>
        <taxon>Bacillota</taxon>
        <taxon>Bacilli</taxon>
        <taxon>Bacillales</taxon>
        <taxon>Paenibacillaceae</taxon>
        <taxon>Paenibacillus</taxon>
    </lineage>
</organism>
<dbReference type="EMBL" id="JBHTLU010000026">
    <property type="protein sequence ID" value="MFD1222441.1"/>
    <property type="molecule type" value="Genomic_DNA"/>
</dbReference>
<evidence type="ECO:0000313" key="2">
    <source>
        <dbReference type="Proteomes" id="UP001597180"/>
    </source>
</evidence>
<dbReference type="Proteomes" id="UP001597180">
    <property type="component" value="Unassembled WGS sequence"/>
</dbReference>
<accession>A0ABW3UPZ2</accession>
<reference evidence="2" key="1">
    <citation type="journal article" date="2019" name="Int. J. Syst. Evol. Microbiol.">
        <title>The Global Catalogue of Microorganisms (GCM) 10K type strain sequencing project: providing services to taxonomists for standard genome sequencing and annotation.</title>
        <authorList>
            <consortium name="The Broad Institute Genomics Platform"/>
            <consortium name="The Broad Institute Genome Sequencing Center for Infectious Disease"/>
            <person name="Wu L."/>
            <person name="Ma J."/>
        </authorList>
    </citation>
    <scope>NUCLEOTIDE SEQUENCE [LARGE SCALE GENOMIC DNA]</scope>
    <source>
        <strain evidence="2">CCUG 53270</strain>
    </source>
</reference>
<keyword evidence="2" id="KW-1185">Reference proteome</keyword>
<gene>
    <name evidence="1" type="ORF">ACFQ4B_20155</name>
</gene>
<sequence>MEKTYLFSGEKILHGDGYPALTKFIKGNPMEALVVFIPGAGHTARISYGGHENSRSEDFLSHWLVDQGYNFLGISYPIETRNPIFSEAYPHFNIRSWGKQAAEIAKHIIEENGLTKRIIFIVWSNGGRITQSFNESAMNLGLEVNFCAAFSSTPPNMAVVKSPPVRFSPISMAPSGYEDRTRSFQEWFHQISCNAYQNHEIIPKEIYYNDYVGNMPINIQGSGYRYENGSFVPDNGEFTEDSKNYDFANFPLIATIVTDNVVDGRHALTDYSLWGYYLINKICSSYIENNKIDLTKLPPENWKALLELVNSAPRQLTASTKGNHFFFVGESGARKSARDIKYLELKVNSFKATLGKLIGVTDKLE</sequence>
<comment type="caution">
    <text evidence="1">The sequence shown here is derived from an EMBL/GenBank/DDBJ whole genome shotgun (WGS) entry which is preliminary data.</text>
</comment>
<dbReference type="Gene3D" id="3.40.50.1820">
    <property type="entry name" value="alpha/beta hydrolase"/>
    <property type="match status" value="1"/>
</dbReference>
<dbReference type="RefSeq" id="WP_345590920.1">
    <property type="nucleotide sequence ID" value="NZ_BAABJG010000025.1"/>
</dbReference>
<dbReference type="SUPFAM" id="SSF53474">
    <property type="entry name" value="alpha/beta-Hydrolases"/>
    <property type="match status" value="1"/>
</dbReference>
<protein>
    <recommendedName>
        <fullName evidence="3">Alpha/beta hydrolase</fullName>
    </recommendedName>
</protein>